<dbReference type="OrthoDB" id="9797304at2"/>
<evidence type="ECO:0000259" key="2">
    <source>
        <dbReference type="SMART" id="SM00091"/>
    </source>
</evidence>
<organism evidence="3 4">
    <name type="scientific">Paracoccus aminovorans</name>
    <dbReference type="NCBI Taxonomy" id="34004"/>
    <lineage>
        <taxon>Bacteria</taxon>
        <taxon>Pseudomonadati</taxon>
        <taxon>Pseudomonadota</taxon>
        <taxon>Alphaproteobacteria</taxon>
        <taxon>Rhodobacterales</taxon>
        <taxon>Paracoccaceae</taxon>
        <taxon>Paracoccus</taxon>
    </lineage>
</organism>
<evidence type="ECO:0000313" key="4">
    <source>
        <dbReference type="Proteomes" id="UP000183635"/>
    </source>
</evidence>
<dbReference type="AlphaFoldDB" id="A0A1I3D634"/>
<dbReference type="InterPro" id="IPR035965">
    <property type="entry name" value="PAS-like_dom_sf"/>
</dbReference>
<dbReference type="RefSeq" id="WP_074969808.1">
    <property type="nucleotide sequence ID" value="NZ_CBCRYP010000035.1"/>
</dbReference>
<dbReference type="EMBL" id="FOPU01000036">
    <property type="protein sequence ID" value="SFH82048.1"/>
    <property type="molecule type" value="Genomic_DNA"/>
</dbReference>
<sequence>MVAHFLIAFAAAALAVALALLLMRLVGQRLAGSGGGRGLERGIEPIVFLFRHQLLLDATGPARALLAGLPGDGDWQRLTCWLGMRLPDFGAVLPDLGGAARLEFEERGRPRPLRLLAEDLGDGILRLTLADPAAENAGILVDSLSLGAMEQELEILRSTMDHSPMLAWRQDGQGQVTWANSAYLDLAEAKAPDQVLWPLPQLIDLTPRSPAGGSGARRVQVDHAGQSRWYDCHVHEVAGQTVAIALPADAAVRAERALREFVQTLTKTFADLPIGLAIFDRDRNLQLFNPALIDLTGLATGFLTARPTLYAFLDRLREARMVPEPKDYRSWRNQMASLEAAASSGHHVEMWSLPGGQTYRVTGRPHPDGAVAFLFEDITSEISLTRKFRADLSLGAEVLDSIEDAVAVFAANGELLISNRRYAELWGSGTPATLDDHLAIWTRACGQSPGLAALREALNATLPDEPMRGAMAGPSGGLLSWGLRALSGGRLLLSFAAPVPTLPVGRDPGRLPDPAKPATAAPMPRALTG</sequence>
<protein>
    <submittedName>
        <fullName evidence="3">PAS domain-containing protein</fullName>
    </submittedName>
</protein>
<keyword evidence="4" id="KW-1185">Reference proteome</keyword>
<feature type="domain" description="PAS" evidence="2">
    <location>
        <begin position="263"/>
        <end position="330"/>
    </location>
</feature>
<dbReference type="Pfam" id="PF13188">
    <property type="entry name" value="PAS_8"/>
    <property type="match status" value="1"/>
</dbReference>
<feature type="domain" description="PAS" evidence="2">
    <location>
        <begin position="393"/>
        <end position="459"/>
    </location>
</feature>
<proteinExistence type="predicted"/>
<feature type="domain" description="PAS" evidence="2">
    <location>
        <begin position="154"/>
        <end position="221"/>
    </location>
</feature>
<name>A0A1I3D634_9RHOB</name>
<reference evidence="3 4" key="1">
    <citation type="submission" date="2016-10" db="EMBL/GenBank/DDBJ databases">
        <authorList>
            <person name="de Groot N.N."/>
        </authorList>
    </citation>
    <scope>NUCLEOTIDE SEQUENCE [LARGE SCALE GENOMIC DNA]</scope>
    <source>
        <strain evidence="3 4">DSM 8537</strain>
    </source>
</reference>
<dbReference type="SUPFAM" id="SSF55785">
    <property type="entry name" value="PYP-like sensor domain (PAS domain)"/>
    <property type="match status" value="1"/>
</dbReference>
<evidence type="ECO:0000256" key="1">
    <source>
        <dbReference type="SAM" id="MobiDB-lite"/>
    </source>
</evidence>
<dbReference type="Gene3D" id="3.30.450.20">
    <property type="entry name" value="PAS domain"/>
    <property type="match status" value="1"/>
</dbReference>
<gene>
    <name evidence="3" type="ORF">SAMN04488021_1366</name>
</gene>
<dbReference type="SMART" id="SM00091">
    <property type="entry name" value="PAS"/>
    <property type="match status" value="3"/>
</dbReference>
<accession>A0A1I3D634</accession>
<dbReference type="InterPro" id="IPR000014">
    <property type="entry name" value="PAS"/>
</dbReference>
<feature type="region of interest" description="Disordered" evidence="1">
    <location>
        <begin position="503"/>
        <end position="529"/>
    </location>
</feature>
<evidence type="ECO:0000313" key="3">
    <source>
        <dbReference type="EMBL" id="SFH82048.1"/>
    </source>
</evidence>
<dbReference type="Proteomes" id="UP000183635">
    <property type="component" value="Unassembled WGS sequence"/>
</dbReference>
<dbReference type="Pfam" id="PF12860">
    <property type="entry name" value="PAS_7"/>
    <property type="match status" value="1"/>
</dbReference>
<dbReference type="STRING" id="34004.SAMN04488021_1366"/>